<keyword evidence="2" id="KW-0479">Metal-binding</keyword>
<evidence type="ECO:0000313" key="8">
    <source>
        <dbReference type="EMBL" id="KAH7329468.1"/>
    </source>
</evidence>
<feature type="region of interest" description="Disordered" evidence="6">
    <location>
        <begin position="115"/>
        <end position="138"/>
    </location>
</feature>
<evidence type="ECO:0000313" key="9">
    <source>
        <dbReference type="Proteomes" id="UP000813444"/>
    </source>
</evidence>
<dbReference type="EMBL" id="JAGPNK010000001">
    <property type="protein sequence ID" value="KAH7329468.1"/>
    <property type="molecule type" value="Genomic_DNA"/>
</dbReference>
<gene>
    <name evidence="8" type="ORF">B0I35DRAFT_474073</name>
</gene>
<dbReference type="Proteomes" id="UP000813444">
    <property type="component" value="Unassembled WGS sequence"/>
</dbReference>
<name>A0A8K0T3G2_9HYPO</name>
<feature type="domain" description="Zn(2)-C6 fungal-type" evidence="7">
    <location>
        <begin position="82"/>
        <end position="112"/>
    </location>
</feature>
<evidence type="ECO:0000256" key="3">
    <source>
        <dbReference type="ARBA" id="ARBA00023015"/>
    </source>
</evidence>
<dbReference type="GO" id="GO:0008270">
    <property type="term" value="F:zinc ion binding"/>
    <property type="evidence" value="ECO:0007669"/>
    <property type="project" value="InterPro"/>
</dbReference>
<keyword evidence="3" id="KW-0805">Transcription regulation</keyword>
<dbReference type="CDD" id="cd12148">
    <property type="entry name" value="fungal_TF_MHR"/>
    <property type="match status" value="1"/>
</dbReference>
<evidence type="ECO:0000256" key="6">
    <source>
        <dbReference type="SAM" id="MobiDB-lite"/>
    </source>
</evidence>
<dbReference type="InterPro" id="IPR050815">
    <property type="entry name" value="TF_fung"/>
</dbReference>
<proteinExistence type="predicted"/>
<dbReference type="CDD" id="cd00067">
    <property type="entry name" value="GAL4"/>
    <property type="match status" value="2"/>
</dbReference>
<comment type="subcellular location">
    <subcellularLocation>
        <location evidence="1">Nucleus</location>
    </subcellularLocation>
</comment>
<dbReference type="SUPFAM" id="SSF57701">
    <property type="entry name" value="Zn2/Cys6 DNA-binding domain"/>
    <property type="match status" value="2"/>
</dbReference>
<evidence type="ECO:0000256" key="4">
    <source>
        <dbReference type="ARBA" id="ARBA00023163"/>
    </source>
</evidence>
<organism evidence="8 9">
    <name type="scientific">Stachybotrys elegans</name>
    <dbReference type="NCBI Taxonomy" id="80388"/>
    <lineage>
        <taxon>Eukaryota</taxon>
        <taxon>Fungi</taxon>
        <taxon>Dikarya</taxon>
        <taxon>Ascomycota</taxon>
        <taxon>Pezizomycotina</taxon>
        <taxon>Sordariomycetes</taxon>
        <taxon>Hypocreomycetidae</taxon>
        <taxon>Hypocreales</taxon>
        <taxon>Stachybotryaceae</taxon>
        <taxon>Stachybotrys</taxon>
    </lineage>
</organism>
<dbReference type="InterPro" id="IPR001138">
    <property type="entry name" value="Zn2Cys6_DnaBD"/>
</dbReference>
<dbReference type="PANTHER" id="PTHR47338">
    <property type="entry name" value="ZN(II)2CYS6 TRANSCRIPTION FACTOR (EUROFUNG)-RELATED"/>
    <property type="match status" value="1"/>
</dbReference>
<feature type="region of interest" description="Disordered" evidence="6">
    <location>
        <begin position="632"/>
        <end position="680"/>
    </location>
</feature>
<evidence type="ECO:0000256" key="1">
    <source>
        <dbReference type="ARBA" id="ARBA00004123"/>
    </source>
</evidence>
<comment type="caution">
    <text evidence="8">The sequence shown here is derived from an EMBL/GenBank/DDBJ whole genome shotgun (WGS) entry which is preliminary data.</text>
</comment>
<protein>
    <recommendedName>
        <fullName evidence="7">Zn(2)-C6 fungal-type domain-containing protein</fullName>
    </recommendedName>
</protein>
<dbReference type="GO" id="GO:0006351">
    <property type="term" value="P:DNA-templated transcription"/>
    <property type="evidence" value="ECO:0007669"/>
    <property type="project" value="InterPro"/>
</dbReference>
<dbReference type="OrthoDB" id="2563500at2759"/>
<evidence type="ECO:0000259" key="7">
    <source>
        <dbReference type="PROSITE" id="PS50048"/>
    </source>
</evidence>
<feature type="compositionally biased region" description="Polar residues" evidence="6">
    <location>
        <begin position="633"/>
        <end position="678"/>
    </location>
</feature>
<dbReference type="PANTHER" id="PTHR47338:SF7">
    <property type="entry name" value="ZN(II)2CYS6 TRANSCRIPTION FACTOR (EUROFUNG)"/>
    <property type="match status" value="1"/>
</dbReference>
<evidence type="ECO:0000256" key="2">
    <source>
        <dbReference type="ARBA" id="ARBA00022723"/>
    </source>
</evidence>
<keyword evidence="4" id="KW-0804">Transcription</keyword>
<dbReference type="PROSITE" id="PS00463">
    <property type="entry name" value="ZN2_CY6_FUNGAL_1"/>
    <property type="match status" value="2"/>
</dbReference>
<reference evidence="8" key="1">
    <citation type="journal article" date="2021" name="Nat. Commun.">
        <title>Genetic determinants of endophytism in the Arabidopsis root mycobiome.</title>
        <authorList>
            <person name="Mesny F."/>
            <person name="Miyauchi S."/>
            <person name="Thiergart T."/>
            <person name="Pickel B."/>
            <person name="Atanasova L."/>
            <person name="Karlsson M."/>
            <person name="Huettel B."/>
            <person name="Barry K.W."/>
            <person name="Haridas S."/>
            <person name="Chen C."/>
            <person name="Bauer D."/>
            <person name="Andreopoulos W."/>
            <person name="Pangilinan J."/>
            <person name="LaButti K."/>
            <person name="Riley R."/>
            <person name="Lipzen A."/>
            <person name="Clum A."/>
            <person name="Drula E."/>
            <person name="Henrissat B."/>
            <person name="Kohler A."/>
            <person name="Grigoriev I.V."/>
            <person name="Martin F.M."/>
            <person name="Hacquard S."/>
        </authorList>
    </citation>
    <scope>NUCLEOTIDE SEQUENCE</scope>
    <source>
        <strain evidence="8">MPI-CAGE-CH-0235</strain>
    </source>
</reference>
<keyword evidence="5" id="KW-0539">Nucleus</keyword>
<dbReference type="Pfam" id="PF00172">
    <property type="entry name" value="Zn_clus"/>
    <property type="match status" value="2"/>
</dbReference>
<dbReference type="InterPro" id="IPR036864">
    <property type="entry name" value="Zn2-C6_fun-type_DNA-bd_sf"/>
</dbReference>
<dbReference type="GO" id="GO:0003677">
    <property type="term" value="F:DNA binding"/>
    <property type="evidence" value="ECO:0007669"/>
    <property type="project" value="InterPro"/>
</dbReference>
<evidence type="ECO:0000256" key="5">
    <source>
        <dbReference type="ARBA" id="ARBA00023242"/>
    </source>
</evidence>
<dbReference type="AlphaFoldDB" id="A0A8K0T3G2"/>
<dbReference type="InterPro" id="IPR007219">
    <property type="entry name" value="XnlR_reg_dom"/>
</dbReference>
<keyword evidence="9" id="KW-1185">Reference proteome</keyword>
<feature type="compositionally biased region" description="Basic and acidic residues" evidence="6">
    <location>
        <begin position="115"/>
        <end position="126"/>
    </location>
</feature>
<dbReference type="PROSITE" id="PS50048">
    <property type="entry name" value="ZN2_CY6_FUNGAL_2"/>
    <property type="match status" value="2"/>
</dbReference>
<dbReference type="GO" id="GO:0000981">
    <property type="term" value="F:DNA-binding transcription factor activity, RNA polymerase II-specific"/>
    <property type="evidence" value="ECO:0007669"/>
    <property type="project" value="InterPro"/>
</dbReference>
<sequence length="768" mass="86829">MDSTPAVVLQSPSRQADLACLVCRSRKVRCDRTLPDCRNCIRLGVACPRYERGSELISRKDIQRSAEDIFKAAGVEKRRVGSCEACRASKHRCSRTRPSCRRCIVRNVTCVYPTKPEREPTQEDRSYPSQAVPPVKQASPETVLPEIEIERLNLDDLPQDKELQSLLIENFFRRSHPLRCLSFLHEQSFRNSFENNCVVEDYGEALLYAMCALGLRHVYYDYTSSLENKSPPQRIPGQQLAEKARALVFANIHSPSIHDLMAMVLLCDFGIRADQNPMVFVLVAFLYRVIRLLELDHRPPLENPFDPQQVGQRETENRLVWACYFIDLFLTTGVSENSCWKDYTPGIPLPCLEQNFVAKVPSPQQFLPDVEANLTPDAVKRMDISALSILVIRLRARVLKLIRTTPPAVRLWSKESEFVQIIDRLDVIRQNLAPEYCVADIDKDDSQKIHSLGGLLFFHFLIHAVVFDLTRISLPGYNFPLAAAFHHAPQQFVRQCQDRCRFHAVHISNLIRKGLEFGRAVFADVFCADAALESAKIQIIYAATVNHTPHIYTATQENINLHLTFFKVFNRGRNGPSQWARTLLPLCVMFGFPDIADRHRELQEELNGAIEVTGPANHDHLSPFNPFRKAKTQVKQASTWGSSPKRASQASTIPSPSTHGSQRSSSTKPQVEDGSTASLPCLLPTDIFGMGFTGMEGMEGMEGMGQEDPNQQMTLPNFGMQYATTTQPSTVDYIRAADQMSGYLTWQMMELPNDLPPWTSEADFLPFI</sequence>
<feature type="domain" description="Zn(2)-C6 fungal-type" evidence="7">
    <location>
        <begin position="19"/>
        <end position="47"/>
    </location>
</feature>
<dbReference type="Pfam" id="PF04082">
    <property type="entry name" value="Fungal_trans"/>
    <property type="match status" value="1"/>
</dbReference>
<dbReference type="SMART" id="SM00066">
    <property type="entry name" value="GAL4"/>
    <property type="match status" value="2"/>
</dbReference>
<dbReference type="Gene3D" id="4.10.240.10">
    <property type="entry name" value="Zn(2)-C6 fungal-type DNA-binding domain"/>
    <property type="match status" value="2"/>
</dbReference>
<accession>A0A8K0T3G2</accession>
<dbReference type="GO" id="GO:0005634">
    <property type="term" value="C:nucleus"/>
    <property type="evidence" value="ECO:0007669"/>
    <property type="project" value="UniProtKB-SubCell"/>
</dbReference>